<dbReference type="InterPro" id="IPR011009">
    <property type="entry name" value="Kinase-like_dom_sf"/>
</dbReference>
<protein>
    <recommendedName>
        <fullName evidence="3">Aminoglycoside phosphotransferase domain-containing protein</fullName>
    </recommendedName>
</protein>
<dbReference type="AlphaFoldDB" id="A0A0G0UVG8"/>
<dbReference type="EMBL" id="LBYQ01000021">
    <property type="protein sequence ID" value="KKR54362.1"/>
    <property type="molecule type" value="Genomic_DNA"/>
</dbReference>
<accession>A0A0G0UVG8</accession>
<proteinExistence type="predicted"/>
<organism evidence="1 2">
    <name type="scientific">Candidatus Curtissbacteria bacterium GW2011_GWA1_40_24</name>
    <dbReference type="NCBI Taxonomy" id="1618406"/>
    <lineage>
        <taxon>Bacteria</taxon>
        <taxon>Candidatus Curtissiibacteriota</taxon>
    </lineage>
</organism>
<dbReference type="SUPFAM" id="SSF56112">
    <property type="entry name" value="Protein kinase-like (PK-like)"/>
    <property type="match status" value="1"/>
</dbReference>
<name>A0A0G0UVG8_9BACT</name>
<evidence type="ECO:0000313" key="1">
    <source>
        <dbReference type="EMBL" id="KKR54362.1"/>
    </source>
</evidence>
<evidence type="ECO:0008006" key="3">
    <source>
        <dbReference type="Google" id="ProtNLM"/>
    </source>
</evidence>
<sequence>MRKNLGAFKIRVDGKILDYRLGKNLKLTDVRNFFIKKYKVKKLWQGPRHVLGEFEKSNKKLFLKLSTTEGIGAVGKNEYRWNEEFNSQIKRPKSNYWVPKNYDCGLYQNKLFFLITDTLKGEFLAKTPTESKMSQTFISSIPHVIAFSQLIQGLDIKNPNQKISAQDIFLDKTKSWLADIPKDIQEQYDLKKLYKIVEKGILGLKAKPRHGDFTPWHLIKLGREQFALIDGEHVMQNGVELYDIGYFIQRVFSVLKNPKLAKNILNLLDDRGLDIKKLRCILAARAIGGFLDESLAHVSDYSYADKFKNWLVKI</sequence>
<dbReference type="Proteomes" id="UP000034489">
    <property type="component" value="Unassembled WGS sequence"/>
</dbReference>
<comment type="caution">
    <text evidence="1">The sequence shown here is derived from an EMBL/GenBank/DDBJ whole genome shotgun (WGS) entry which is preliminary data.</text>
</comment>
<gene>
    <name evidence="1" type="ORF">UT92_C0021G0005</name>
</gene>
<evidence type="ECO:0000313" key="2">
    <source>
        <dbReference type="Proteomes" id="UP000034489"/>
    </source>
</evidence>
<reference evidence="1 2" key="1">
    <citation type="journal article" date="2015" name="Nature">
        <title>rRNA introns, odd ribosomes, and small enigmatic genomes across a large radiation of phyla.</title>
        <authorList>
            <person name="Brown C.T."/>
            <person name="Hug L.A."/>
            <person name="Thomas B.C."/>
            <person name="Sharon I."/>
            <person name="Castelle C.J."/>
            <person name="Singh A."/>
            <person name="Wilkins M.J."/>
            <person name="Williams K.H."/>
            <person name="Banfield J.F."/>
        </authorList>
    </citation>
    <scope>NUCLEOTIDE SEQUENCE [LARGE SCALE GENOMIC DNA]</scope>
</reference>